<dbReference type="InterPro" id="IPR050410">
    <property type="entry name" value="CCR4/nocturin_mRNA_transcr"/>
</dbReference>
<dbReference type="InterPro" id="IPR005135">
    <property type="entry name" value="Endo/exonuclease/phosphatase"/>
</dbReference>
<accession>A0A642UXP2</accession>
<feature type="transmembrane region" description="Helical" evidence="1">
    <location>
        <begin position="24"/>
        <end position="44"/>
    </location>
</feature>
<protein>
    <recommendedName>
        <fullName evidence="2">Endonuclease/exonuclease/phosphatase domain-containing protein</fullName>
    </recommendedName>
</protein>
<dbReference type="RefSeq" id="XP_034014191.1">
    <property type="nucleotide sequence ID" value="XM_034159264.1"/>
</dbReference>
<dbReference type="CDD" id="cd09083">
    <property type="entry name" value="EEP-1"/>
    <property type="match status" value="1"/>
</dbReference>
<dbReference type="Gene3D" id="3.60.10.10">
    <property type="entry name" value="Endonuclease/exonuclease/phosphatase"/>
    <property type="match status" value="1"/>
</dbReference>
<dbReference type="AlphaFoldDB" id="A0A642UXP2"/>
<proteinExistence type="predicted"/>
<organism evidence="3 4">
    <name type="scientific">Diutina rugosa</name>
    <name type="common">Yeast</name>
    <name type="synonym">Candida rugosa</name>
    <dbReference type="NCBI Taxonomy" id="5481"/>
    <lineage>
        <taxon>Eukaryota</taxon>
        <taxon>Fungi</taxon>
        <taxon>Dikarya</taxon>
        <taxon>Ascomycota</taxon>
        <taxon>Saccharomycotina</taxon>
        <taxon>Pichiomycetes</taxon>
        <taxon>Debaryomycetaceae</taxon>
        <taxon>Diutina</taxon>
    </lineage>
</organism>
<dbReference type="Proteomes" id="UP000449547">
    <property type="component" value="Unassembled WGS sequence"/>
</dbReference>
<dbReference type="InterPro" id="IPR036691">
    <property type="entry name" value="Endo/exonu/phosph_ase_sf"/>
</dbReference>
<evidence type="ECO:0000256" key="1">
    <source>
        <dbReference type="SAM" id="Phobius"/>
    </source>
</evidence>
<dbReference type="EMBL" id="SWFT01000033">
    <property type="protein sequence ID" value="KAA8906550.1"/>
    <property type="molecule type" value="Genomic_DNA"/>
</dbReference>
<name>A0A642UXP2_DIURU</name>
<dbReference type="SUPFAM" id="SSF56219">
    <property type="entry name" value="DNase I-like"/>
    <property type="match status" value="1"/>
</dbReference>
<dbReference type="GeneID" id="54779612"/>
<dbReference type="PANTHER" id="PTHR12121">
    <property type="entry name" value="CARBON CATABOLITE REPRESSOR PROTEIN 4"/>
    <property type="match status" value="1"/>
</dbReference>
<gene>
    <name evidence="3" type="ORF">DIURU_000959</name>
</gene>
<evidence type="ECO:0000313" key="3">
    <source>
        <dbReference type="EMBL" id="KAA8906550.1"/>
    </source>
</evidence>
<keyword evidence="4" id="KW-1185">Reference proteome</keyword>
<sequence length="350" mass="40438">MLGLDDDNQPIYQVVWRKPVRRRWWLLAAMAFMVFTFLGSFVRYQSILSKQQQLEVRFYTQNIRFDNQNLDKGEQPWSERKHQLIRSIEINAGTATQPVVVGLQEVLYNQLQDVLAELNRHDSGKWSYFGKGRDDGEHGGEFAPVLYQPRQWKVKDKQVYWLSPTPDRPSKGWDAALNRVVTVVTLTSKIQPMVTIKVLVTHFDHKGEEARRHAASFIGDIMTNSTEPAFLLGDLNTEPDDEPYKVLHSLGLRDSKKLAGKYAFGEKYTYTGFNHAKEENTLIDYIWAPHSAFYRSSLDEGEVEQSARDEVEVELQRFGVLANYYQGQYFSDHRPVVADYRITSTSFGNN</sequence>
<dbReference type="GO" id="GO:0000175">
    <property type="term" value="F:3'-5'-RNA exonuclease activity"/>
    <property type="evidence" value="ECO:0007669"/>
    <property type="project" value="TreeGrafter"/>
</dbReference>
<keyword evidence="1" id="KW-0472">Membrane</keyword>
<dbReference type="VEuPathDB" id="FungiDB:DIURU_000959"/>
<feature type="domain" description="Endonuclease/exonuclease/phosphatase" evidence="2">
    <location>
        <begin position="83"/>
        <end position="333"/>
    </location>
</feature>
<reference evidence="3 4" key="1">
    <citation type="submission" date="2019-07" db="EMBL/GenBank/DDBJ databases">
        <title>Genome assembly of two rare yeast pathogens: Diutina rugosa and Trichomonascus ciferrii.</title>
        <authorList>
            <person name="Mixao V."/>
            <person name="Saus E."/>
            <person name="Hansen A."/>
            <person name="Lass-Flor C."/>
            <person name="Gabaldon T."/>
        </authorList>
    </citation>
    <scope>NUCLEOTIDE SEQUENCE [LARGE SCALE GENOMIC DNA]</scope>
    <source>
        <strain evidence="3 4">CBS 613</strain>
    </source>
</reference>
<evidence type="ECO:0000259" key="2">
    <source>
        <dbReference type="Pfam" id="PF03372"/>
    </source>
</evidence>
<keyword evidence="1" id="KW-1133">Transmembrane helix</keyword>
<evidence type="ECO:0000313" key="4">
    <source>
        <dbReference type="Proteomes" id="UP000449547"/>
    </source>
</evidence>
<dbReference type="PANTHER" id="PTHR12121:SF36">
    <property type="entry name" value="ENDONUCLEASE_EXONUCLEASE_PHOSPHATASE DOMAIN-CONTAINING PROTEIN"/>
    <property type="match status" value="1"/>
</dbReference>
<dbReference type="OrthoDB" id="276515at2759"/>
<keyword evidence="1" id="KW-0812">Transmembrane</keyword>
<dbReference type="Pfam" id="PF03372">
    <property type="entry name" value="Exo_endo_phos"/>
    <property type="match status" value="1"/>
</dbReference>
<comment type="caution">
    <text evidence="3">The sequence shown here is derived from an EMBL/GenBank/DDBJ whole genome shotgun (WGS) entry which is preliminary data.</text>
</comment>
<dbReference type="OMA" id="IDYIWAP"/>